<accession>A0A1Z5KKG2</accession>
<dbReference type="PANTHER" id="PTHR10657">
    <property type="entry name" value="PEPTIDYL-PROLYL CIS-TRANS ISOMERASE"/>
    <property type="match status" value="1"/>
</dbReference>
<proteinExistence type="predicted"/>
<reference evidence="13 14" key="1">
    <citation type="journal article" date="2015" name="Plant Cell">
        <title>Oil accumulation by the oleaginous diatom Fistulifera solaris as revealed by the genome and transcriptome.</title>
        <authorList>
            <person name="Tanaka T."/>
            <person name="Maeda Y."/>
            <person name="Veluchamy A."/>
            <person name="Tanaka M."/>
            <person name="Abida H."/>
            <person name="Marechal E."/>
            <person name="Bowler C."/>
            <person name="Muto M."/>
            <person name="Sunaga Y."/>
            <person name="Tanaka M."/>
            <person name="Yoshino T."/>
            <person name="Taniguchi T."/>
            <person name="Fukuda Y."/>
            <person name="Nemoto M."/>
            <person name="Matsumoto M."/>
            <person name="Wong P.S."/>
            <person name="Aburatani S."/>
            <person name="Fujibuchi W."/>
        </authorList>
    </citation>
    <scope>NUCLEOTIDE SEQUENCE [LARGE SCALE GENOMIC DNA]</scope>
    <source>
        <strain evidence="13 14">JPCC DA0580</strain>
    </source>
</reference>
<gene>
    <name evidence="13" type="ORF">FisN_23Lh048</name>
</gene>
<dbReference type="PANTHER" id="PTHR10657:SF4">
    <property type="entry name" value="PEPTIDYL-PROLYL CIS-TRANS ISOMERASE-RELATED"/>
    <property type="match status" value="1"/>
</dbReference>
<dbReference type="Pfam" id="PF00639">
    <property type="entry name" value="Rotamase"/>
    <property type="match status" value="1"/>
</dbReference>
<comment type="subunit">
    <text evidence="9">Interacts with host FBXW7; leading to FBXW7 autoubiquitination and subsequent degradation.</text>
</comment>
<evidence type="ECO:0000256" key="2">
    <source>
        <dbReference type="ARBA" id="ARBA00004147"/>
    </source>
</evidence>
<comment type="function">
    <text evidence="8">Peptidyl-prolyl cis/trans isomerase (PPIase) that acts as a key virulence factor by promoting host leukocyte transformation. Binds to and isomerizes specific phosphorylated Ser/Thr-Pro (pSer/Thr-Pro) motifs in a subset of proteins, resulting in conformational changes in the proteins. Promotes host leukocyte transformation by binding to phosphorylated host FBXW7, disrupting dimerization and promoting FBXW7 autoubiquitination and subsequent degradation. Degradation of host FBXW7, leads to stabilization of JUN, which promotes cell transformation.</text>
</comment>
<evidence type="ECO:0000256" key="4">
    <source>
        <dbReference type="ARBA" id="ARBA00022562"/>
    </source>
</evidence>
<keyword evidence="4" id="KW-1048">Host nucleus</keyword>
<feature type="domain" description="PpiC" evidence="12">
    <location>
        <begin position="1"/>
        <end position="114"/>
    </location>
</feature>
<protein>
    <recommendedName>
        <fullName evidence="11">Peptidyl-prolyl cis-trans isomerase</fullName>
        <ecNumber evidence="11">5.2.1.8</ecNumber>
    </recommendedName>
</protein>
<dbReference type="Gene3D" id="3.10.50.40">
    <property type="match status" value="1"/>
</dbReference>
<evidence type="ECO:0000256" key="11">
    <source>
        <dbReference type="RuleBase" id="RU363014"/>
    </source>
</evidence>
<evidence type="ECO:0000256" key="9">
    <source>
        <dbReference type="ARBA" id="ARBA00066165"/>
    </source>
</evidence>
<dbReference type="AlphaFoldDB" id="A0A1Z5KKG2"/>
<evidence type="ECO:0000256" key="6">
    <source>
        <dbReference type="ARBA" id="ARBA00023200"/>
    </source>
</evidence>
<comment type="caution">
    <text evidence="13">The sequence shown here is derived from an EMBL/GenBank/DDBJ whole genome shotgun (WGS) entry which is preliminary data.</text>
</comment>
<dbReference type="GO" id="GO:0030430">
    <property type="term" value="C:host cell cytoplasm"/>
    <property type="evidence" value="ECO:0007669"/>
    <property type="project" value="UniProtKB-SubCell"/>
</dbReference>
<evidence type="ECO:0000313" key="14">
    <source>
        <dbReference type="Proteomes" id="UP000198406"/>
    </source>
</evidence>
<keyword evidence="6" id="KW-1035">Host cytoplasm</keyword>
<dbReference type="PROSITE" id="PS50198">
    <property type="entry name" value="PPIC_PPIASE_2"/>
    <property type="match status" value="1"/>
</dbReference>
<dbReference type="GO" id="GO:0003755">
    <property type="term" value="F:peptidyl-prolyl cis-trans isomerase activity"/>
    <property type="evidence" value="ECO:0007669"/>
    <property type="project" value="UniProtKB-UniRule"/>
</dbReference>
<evidence type="ECO:0000256" key="10">
    <source>
        <dbReference type="PROSITE-ProRule" id="PRU00278"/>
    </source>
</evidence>
<dbReference type="GO" id="GO:0005634">
    <property type="term" value="C:nucleus"/>
    <property type="evidence" value="ECO:0007669"/>
    <property type="project" value="TreeGrafter"/>
</dbReference>
<keyword evidence="7 10" id="KW-0413">Isomerase</keyword>
<name>A0A1Z5KKG2_FISSO</name>
<sequence length="114" mass="12701">MSEVRAAHLLIKHTNSRNPVSRRTGQTVTLTPTEAQKELESYQQALLQKGLSQFPEYAKQRSDCSSYQNGGDLGFFGRGTMQKPFEEAAFALEPGQMSGIVSTDSGYHLVYRIE</sequence>
<dbReference type="InterPro" id="IPR000297">
    <property type="entry name" value="PPIase_PpiC"/>
</dbReference>
<dbReference type="InterPro" id="IPR046357">
    <property type="entry name" value="PPIase_dom_sf"/>
</dbReference>
<evidence type="ECO:0000256" key="3">
    <source>
        <dbReference type="ARBA" id="ARBA00004192"/>
    </source>
</evidence>
<dbReference type="GO" id="GO:0005829">
    <property type="term" value="C:cytosol"/>
    <property type="evidence" value="ECO:0007669"/>
    <property type="project" value="TreeGrafter"/>
</dbReference>
<dbReference type="FunFam" id="3.10.50.40:FF:000010">
    <property type="entry name" value="Peptidyl-prolyl cis-trans isomerase Pin1"/>
    <property type="match status" value="1"/>
</dbReference>
<dbReference type="EMBL" id="BDSP01000247">
    <property type="protein sequence ID" value="GAX26521.1"/>
    <property type="molecule type" value="Genomic_DNA"/>
</dbReference>
<dbReference type="InParanoid" id="A0A1Z5KKG2"/>
<organism evidence="13 14">
    <name type="scientific">Fistulifera solaris</name>
    <name type="common">Oleaginous diatom</name>
    <dbReference type="NCBI Taxonomy" id="1519565"/>
    <lineage>
        <taxon>Eukaryota</taxon>
        <taxon>Sar</taxon>
        <taxon>Stramenopiles</taxon>
        <taxon>Ochrophyta</taxon>
        <taxon>Bacillariophyta</taxon>
        <taxon>Bacillariophyceae</taxon>
        <taxon>Bacillariophycidae</taxon>
        <taxon>Naviculales</taxon>
        <taxon>Naviculaceae</taxon>
        <taxon>Fistulifera</taxon>
    </lineage>
</organism>
<comment type="catalytic activity">
    <reaction evidence="1 11">
        <text>[protein]-peptidylproline (omega=180) = [protein]-peptidylproline (omega=0)</text>
        <dbReference type="Rhea" id="RHEA:16237"/>
        <dbReference type="Rhea" id="RHEA-COMP:10747"/>
        <dbReference type="Rhea" id="RHEA-COMP:10748"/>
        <dbReference type="ChEBI" id="CHEBI:83833"/>
        <dbReference type="ChEBI" id="CHEBI:83834"/>
        <dbReference type="EC" id="5.2.1.8"/>
    </reaction>
</comment>
<keyword evidence="14" id="KW-1185">Reference proteome</keyword>
<keyword evidence="5 10" id="KW-0697">Rotamase</keyword>
<dbReference type="Proteomes" id="UP000198406">
    <property type="component" value="Unassembled WGS sequence"/>
</dbReference>
<evidence type="ECO:0000256" key="1">
    <source>
        <dbReference type="ARBA" id="ARBA00000971"/>
    </source>
</evidence>
<evidence type="ECO:0000256" key="7">
    <source>
        <dbReference type="ARBA" id="ARBA00023235"/>
    </source>
</evidence>
<dbReference type="GO" id="GO:0042025">
    <property type="term" value="C:host cell nucleus"/>
    <property type="evidence" value="ECO:0007669"/>
    <property type="project" value="UniProtKB-SubCell"/>
</dbReference>
<dbReference type="OrthoDB" id="2530521at2759"/>
<evidence type="ECO:0000259" key="12">
    <source>
        <dbReference type="PROSITE" id="PS50198"/>
    </source>
</evidence>
<evidence type="ECO:0000256" key="8">
    <source>
        <dbReference type="ARBA" id="ARBA00054022"/>
    </source>
</evidence>
<dbReference type="InterPro" id="IPR051370">
    <property type="entry name" value="PPIase_Pin1"/>
</dbReference>
<evidence type="ECO:0000313" key="13">
    <source>
        <dbReference type="EMBL" id="GAX26521.1"/>
    </source>
</evidence>
<dbReference type="SUPFAM" id="SSF54534">
    <property type="entry name" value="FKBP-like"/>
    <property type="match status" value="1"/>
</dbReference>
<evidence type="ECO:0000256" key="5">
    <source>
        <dbReference type="ARBA" id="ARBA00023110"/>
    </source>
</evidence>
<dbReference type="EC" id="5.2.1.8" evidence="11"/>
<comment type="subcellular location">
    <subcellularLocation>
        <location evidence="3">Host cytoplasm</location>
    </subcellularLocation>
    <subcellularLocation>
        <location evidence="2">Host nucleus</location>
    </subcellularLocation>
</comment>